<dbReference type="AlphaFoldDB" id="A0A0N7M1Z2"/>
<keyword evidence="2" id="KW-1185">Reference proteome</keyword>
<gene>
    <name evidence="1" type="ORF">TM5383_01871</name>
</gene>
<proteinExistence type="predicted"/>
<dbReference type="Proteomes" id="UP000051681">
    <property type="component" value="Unassembled WGS sequence"/>
</dbReference>
<dbReference type="EMBL" id="CYSF01000007">
    <property type="protein sequence ID" value="CUH84659.1"/>
    <property type="molecule type" value="Genomic_DNA"/>
</dbReference>
<dbReference type="STRING" id="340021.TM5383_01871"/>
<accession>A0A0N7M1Z2</accession>
<dbReference type="RefSeq" id="WP_197407387.1">
    <property type="nucleotide sequence ID" value="NZ_CYSF01000007.1"/>
</dbReference>
<dbReference type="PROSITE" id="PS51257">
    <property type="entry name" value="PROKAR_LIPOPROTEIN"/>
    <property type="match status" value="1"/>
</dbReference>
<sequence>MKPLLMTLSLLALAACGVDGAPLKPTANAGVSIGTGGISTSAGVGVRKGPLSVGLSL</sequence>
<reference evidence="1 2" key="1">
    <citation type="submission" date="2015-09" db="EMBL/GenBank/DDBJ databases">
        <authorList>
            <consortium name="Swine Surveillance"/>
        </authorList>
    </citation>
    <scope>NUCLEOTIDE SEQUENCE [LARGE SCALE GENOMIC DNA]</scope>
    <source>
        <strain evidence="1 2">CECT 8383</strain>
    </source>
</reference>
<evidence type="ECO:0000313" key="2">
    <source>
        <dbReference type="Proteomes" id="UP000051681"/>
    </source>
</evidence>
<protein>
    <submittedName>
        <fullName evidence="1">Uncharacterized protein</fullName>
    </submittedName>
</protein>
<name>A0A0N7M1Z2_9RHOB</name>
<organism evidence="1 2">
    <name type="scientific">Thalassovita mediterranea</name>
    <dbReference type="NCBI Taxonomy" id="340021"/>
    <lineage>
        <taxon>Bacteria</taxon>
        <taxon>Pseudomonadati</taxon>
        <taxon>Pseudomonadota</taxon>
        <taxon>Alphaproteobacteria</taxon>
        <taxon>Rhodobacterales</taxon>
        <taxon>Roseobacteraceae</taxon>
        <taxon>Thalassovita</taxon>
    </lineage>
</organism>
<evidence type="ECO:0000313" key="1">
    <source>
        <dbReference type="EMBL" id="CUH84659.1"/>
    </source>
</evidence>